<dbReference type="AlphaFoldDB" id="X1C674"/>
<comment type="caution">
    <text evidence="1">The sequence shown here is derived from an EMBL/GenBank/DDBJ whole genome shotgun (WGS) entry which is preliminary data.</text>
</comment>
<feature type="non-terminal residue" evidence="1">
    <location>
        <position position="201"/>
    </location>
</feature>
<gene>
    <name evidence="1" type="ORF">S01H4_42542</name>
</gene>
<organism evidence="1">
    <name type="scientific">marine sediment metagenome</name>
    <dbReference type="NCBI Taxonomy" id="412755"/>
    <lineage>
        <taxon>unclassified sequences</taxon>
        <taxon>metagenomes</taxon>
        <taxon>ecological metagenomes</taxon>
    </lineage>
</organism>
<proteinExistence type="predicted"/>
<dbReference type="EMBL" id="BART01023373">
    <property type="protein sequence ID" value="GAG91903.1"/>
    <property type="molecule type" value="Genomic_DNA"/>
</dbReference>
<protein>
    <submittedName>
        <fullName evidence="1">Uncharacterized protein</fullName>
    </submittedName>
</protein>
<evidence type="ECO:0000313" key="1">
    <source>
        <dbReference type="EMBL" id="GAG91903.1"/>
    </source>
</evidence>
<reference evidence="1" key="1">
    <citation type="journal article" date="2014" name="Front. Microbiol.">
        <title>High frequency of phylogenetically diverse reductive dehalogenase-homologous genes in deep subseafloor sedimentary metagenomes.</title>
        <authorList>
            <person name="Kawai M."/>
            <person name="Futagami T."/>
            <person name="Toyoda A."/>
            <person name="Takaki Y."/>
            <person name="Nishi S."/>
            <person name="Hori S."/>
            <person name="Arai W."/>
            <person name="Tsubouchi T."/>
            <person name="Morono Y."/>
            <person name="Uchiyama I."/>
            <person name="Ito T."/>
            <person name="Fujiyama A."/>
            <person name="Inagaki F."/>
            <person name="Takami H."/>
        </authorList>
    </citation>
    <scope>NUCLEOTIDE SEQUENCE</scope>
    <source>
        <strain evidence="1">Expedition CK06-06</strain>
    </source>
</reference>
<sequence>MKKINKILIGIFTFAILISLFNVSTVLGADASIPVVGNTITTQVQANNRTMFQFQYQTRLNFTSDVNIDLNLDCDSFRIGEKDFEIEVDADGDLQMNMTCREEQIQLGLQKGSTFRIRERHRYRYEEGFCLQIQCNGTCDAKLKIQATNENRNGEWAYYDEAEEEWVTVPTTIEDGNLVAETDHFSYWTILLPVADNTLWI</sequence>
<accession>X1C674</accession>
<name>X1C674_9ZZZZ</name>